<name>A0A2R6PVK0_9APHY</name>
<dbReference type="OrthoDB" id="3016366at2759"/>
<dbReference type="Pfam" id="PF20174">
    <property type="entry name" value="DUF6540"/>
    <property type="match status" value="1"/>
</dbReference>
<organism evidence="1 2">
    <name type="scientific">Hermanssonia centrifuga</name>
    <dbReference type="NCBI Taxonomy" id="98765"/>
    <lineage>
        <taxon>Eukaryota</taxon>
        <taxon>Fungi</taxon>
        <taxon>Dikarya</taxon>
        <taxon>Basidiomycota</taxon>
        <taxon>Agaricomycotina</taxon>
        <taxon>Agaricomycetes</taxon>
        <taxon>Polyporales</taxon>
        <taxon>Meruliaceae</taxon>
        <taxon>Hermanssonia</taxon>
    </lineage>
</organism>
<keyword evidence="2" id="KW-1185">Reference proteome</keyword>
<reference evidence="1 2" key="1">
    <citation type="submission" date="2018-02" db="EMBL/GenBank/DDBJ databases">
        <title>Genome sequence of the basidiomycete white-rot fungus Phlebia centrifuga.</title>
        <authorList>
            <person name="Granchi Z."/>
            <person name="Peng M."/>
            <person name="de Vries R.P."/>
            <person name="Hilden K."/>
            <person name="Makela M.R."/>
            <person name="Grigoriev I."/>
            <person name="Riley R."/>
        </authorList>
    </citation>
    <scope>NUCLEOTIDE SEQUENCE [LARGE SCALE GENOMIC DNA]</scope>
    <source>
        <strain evidence="1 2">FBCC195</strain>
    </source>
</reference>
<evidence type="ECO:0000313" key="1">
    <source>
        <dbReference type="EMBL" id="PSR97582.1"/>
    </source>
</evidence>
<comment type="caution">
    <text evidence="1">The sequence shown here is derived from an EMBL/GenBank/DDBJ whole genome shotgun (WGS) entry which is preliminary data.</text>
</comment>
<dbReference type="EMBL" id="MLYV02000433">
    <property type="protein sequence ID" value="PSR97582.1"/>
    <property type="molecule type" value="Genomic_DNA"/>
</dbReference>
<dbReference type="InterPro" id="IPR046670">
    <property type="entry name" value="DUF6540"/>
</dbReference>
<dbReference type="AlphaFoldDB" id="A0A2R6PVK0"/>
<gene>
    <name evidence="1" type="ORF">PHLCEN_2v4289</name>
</gene>
<proteinExistence type="predicted"/>
<protein>
    <submittedName>
        <fullName evidence="1">Uncharacterized protein</fullName>
    </submittedName>
</protein>
<dbReference type="Proteomes" id="UP000186601">
    <property type="component" value="Unassembled WGS sequence"/>
</dbReference>
<accession>A0A2R6PVK0</accession>
<sequence>MAAANDISVALFHRNKADRFHWAITISVSPIVVVKFHARNTAGGFWSYQTDEQQISDSLGLVALVKIGSLSATRKTVADVDELLESLDMATSRQDGGRSVKFDCVIWVRQAVRALDANGFLHCTDVLALEKECQEVATKWAPSVMTGDASYIVHVSEHAAGVA</sequence>
<evidence type="ECO:0000313" key="2">
    <source>
        <dbReference type="Proteomes" id="UP000186601"/>
    </source>
</evidence>